<organism evidence="1 2">
    <name type="scientific">Immersiella caudata</name>
    <dbReference type="NCBI Taxonomy" id="314043"/>
    <lineage>
        <taxon>Eukaryota</taxon>
        <taxon>Fungi</taxon>
        <taxon>Dikarya</taxon>
        <taxon>Ascomycota</taxon>
        <taxon>Pezizomycotina</taxon>
        <taxon>Sordariomycetes</taxon>
        <taxon>Sordariomycetidae</taxon>
        <taxon>Sordariales</taxon>
        <taxon>Lasiosphaeriaceae</taxon>
        <taxon>Immersiella</taxon>
    </lineage>
</organism>
<proteinExistence type="predicted"/>
<dbReference type="Proteomes" id="UP001175000">
    <property type="component" value="Unassembled WGS sequence"/>
</dbReference>
<name>A0AA39WW59_9PEZI</name>
<evidence type="ECO:0000313" key="2">
    <source>
        <dbReference type="Proteomes" id="UP001175000"/>
    </source>
</evidence>
<evidence type="ECO:0000313" key="1">
    <source>
        <dbReference type="EMBL" id="KAK0622743.1"/>
    </source>
</evidence>
<keyword evidence="2" id="KW-1185">Reference proteome</keyword>
<protein>
    <submittedName>
        <fullName evidence="1">Uncharacterized protein</fullName>
    </submittedName>
</protein>
<accession>A0AA39WW59</accession>
<sequence>MANLGGLTNLDTFGQAHPADTTGRFCSGSKDLRIWCRAQTQVPCSATSAAMTKSRPSVSQRRTTLPRGSGDTGWCCFPRFKI</sequence>
<dbReference type="EMBL" id="JAULSU010000003">
    <property type="protein sequence ID" value="KAK0622743.1"/>
    <property type="molecule type" value="Genomic_DNA"/>
</dbReference>
<dbReference type="AlphaFoldDB" id="A0AA39WW59"/>
<gene>
    <name evidence="1" type="ORF">B0T14DRAFT_514367</name>
</gene>
<reference evidence="1" key="1">
    <citation type="submission" date="2023-06" db="EMBL/GenBank/DDBJ databases">
        <title>Genome-scale phylogeny and comparative genomics of the fungal order Sordariales.</title>
        <authorList>
            <consortium name="Lawrence Berkeley National Laboratory"/>
            <person name="Hensen N."/>
            <person name="Bonometti L."/>
            <person name="Westerberg I."/>
            <person name="Brannstrom I.O."/>
            <person name="Guillou S."/>
            <person name="Cros-Aarteil S."/>
            <person name="Calhoun S."/>
            <person name="Haridas S."/>
            <person name="Kuo A."/>
            <person name="Mondo S."/>
            <person name="Pangilinan J."/>
            <person name="Riley R."/>
            <person name="Labutti K."/>
            <person name="Andreopoulos B."/>
            <person name="Lipzen A."/>
            <person name="Chen C."/>
            <person name="Yanf M."/>
            <person name="Daum C."/>
            <person name="Ng V."/>
            <person name="Clum A."/>
            <person name="Steindorff A."/>
            <person name="Ohm R."/>
            <person name="Martin F."/>
            <person name="Silar P."/>
            <person name="Natvig D."/>
            <person name="Lalanne C."/>
            <person name="Gautier V."/>
            <person name="Ament-Velasquez S.L."/>
            <person name="Kruys A."/>
            <person name="Hutchinson M.I."/>
            <person name="Powell A.J."/>
            <person name="Barry K."/>
            <person name="Miller A.N."/>
            <person name="Grigoriev I.V."/>
            <person name="Debuchy R."/>
            <person name="Gladieux P."/>
            <person name="Thoren M.H."/>
            <person name="Johannesson H."/>
        </authorList>
    </citation>
    <scope>NUCLEOTIDE SEQUENCE</scope>
    <source>
        <strain evidence="1">CBS 606.72</strain>
    </source>
</reference>
<comment type="caution">
    <text evidence="1">The sequence shown here is derived from an EMBL/GenBank/DDBJ whole genome shotgun (WGS) entry which is preliminary data.</text>
</comment>